<evidence type="ECO:0000313" key="3">
    <source>
        <dbReference type="EMBL" id="MBM6852522.1"/>
    </source>
</evidence>
<evidence type="ECO:0000259" key="2">
    <source>
        <dbReference type="PROSITE" id="PS51272"/>
    </source>
</evidence>
<accession>A0ABS2G025</accession>
<feature type="non-terminal residue" evidence="3">
    <location>
        <position position="1"/>
    </location>
</feature>
<name>A0ABS2G025_9FIRM</name>
<gene>
    <name evidence="3" type="ORF">H9X91_13915</name>
</gene>
<sequence>PAGSSFAGYIAFCVERGLISGYADGTFRPTGTLTGFAFLKMLLGALGYDQSIEGYTGTNWTVNVAGRAYEIGLTAGNDNFVGSKACTREEAALYAVNTLKATLVEYANKGSNITINGIEVVQGASEPTYITSSIAGAATSIDDTKDNQAGDYTVEFAERYQTDLRLDAETDAFERPARVWSWKGEEIGTYVDYSLMVAEYTTSVTGKELYDAIGKTAYDKYDFYSYVDGDDSDLYKDIARNNKGDIDETGNGALTQAFVDVDDESVVVTVVNTYLAQANADYNEKKDTVSLKVYLDADGDNKTVSGEDFNIADVVEDEFFLVTYADNAVQSIDDVEIISETNIDRFSAGKGGSVTVDGTKYSYNMAAAYDADVLEDYTTEGGSVTNLKDTTYNIYLDQYGYVIGIDIVDKVNNYVFITGVDSNSSNLSNKTWDANALFLDGTSDVIEVKNNGEVQAAPVVNSWYTYTVSNSDVYTLTKVNDSNAVLSDDDDEYDIGQKWSNASEANKKIDAKHISLQGIDTDTRVYGNEDTIYLLGALEKVTKGGVDYTVINDVDEVVTGVENAAFELYTRSDARDEAEATLGTASNENTSSGAYGLYGDDGYLIAVVVVGESSSISKDVAYVISDDIDEESYDRTTELWTWTREVIIDGQSVMLTEQNDTGVSVLDDSKITEKWVTVNYDANGFVKSVDLFTTSDDEYANSIAGAVSKVEADEELVVVQIANELKHEYTLKGSTLYDETSGKLGFLVASDVNVVLKQEVDSKTETTYDTGVDTLKSILEDLNEDGANYEFNAIIEDGRATTVIILDETPDKDHDSPDGKPVKKGSLELTGVSYDTDGYKVDFKVTKEIKGADYYSVVITTESGAKVASVTKDFQNPGYTWTVGTTNSLKAESGEKAAEELKIVVNFYDDNDNVLATAEDFLVIETNP</sequence>
<dbReference type="Proteomes" id="UP000719500">
    <property type="component" value="Unassembled WGS sequence"/>
</dbReference>
<comment type="caution">
    <text evidence="3">The sequence shown here is derived from an EMBL/GenBank/DDBJ whole genome shotgun (WGS) entry which is preliminary data.</text>
</comment>
<proteinExistence type="predicted"/>
<dbReference type="InterPro" id="IPR001119">
    <property type="entry name" value="SLH_dom"/>
</dbReference>
<feature type="domain" description="SLH" evidence="2">
    <location>
        <begin position="1"/>
        <end position="56"/>
    </location>
</feature>
<reference evidence="3 4" key="1">
    <citation type="journal article" date="2021" name="Sci. Rep.">
        <title>The distribution of antibiotic resistance genes in chicken gut microbiota commensals.</title>
        <authorList>
            <person name="Juricova H."/>
            <person name="Matiasovicova J."/>
            <person name="Kubasova T."/>
            <person name="Cejkova D."/>
            <person name="Rychlik I."/>
        </authorList>
    </citation>
    <scope>NUCLEOTIDE SEQUENCE [LARGE SCALE GENOMIC DNA]</scope>
    <source>
        <strain evidence="3 4">An411</strain>
    </source>
</reference>
<keyword evidence="4" id="KW-1185">Reference proteome</keyword>
<protein>
    <submittedName>
        <fullName evidence="3">S-layer homology domain-containing protein</fullName>
    </submittedName>
</protein>
<dbReference type="Pfam" id="PF00395">
    <property type="entry name" value="SLH"/>
    <property type="match status" value="1"/>
</dbReference>
<keyword evidence="1" id="KW-0677">Repeat</keyword>
<organism evidence="3 4">
    <name type="scientific">Oscillibacter valericigenes</name>
    <dbReference type="NCBI Taxonomy" id="351091"/>
    <lineage>
        <taxon>Bacteria</taxon>
        <taxon>Bacillati</taxon>
        <taxon>Bacillota</taxon>
        <taxon>Clostridia</taxon>
        <taxon>Eubacteriales</taxon>
        <taxon>Oscillospiraceae</taxon>
        <taxon>Oscillibacter</taxon>
    </lineage>
</organism>
<evidence type="ECO:0000313" key="4">
    <source>
        <dbReference type="Proteomes" id="UP000719500"/>
    </source>
</evidence>
<dbReference type="PROSITE" id="PS51272">
    <property type="entry name" value="SLH"/>
    <property type="match status" value="1"/>
</dbReference>
<evidence type="ECO:0000256" key="1">
    <source>
        <dbReference type="ARBA" id="ARBA00022737"/>
    </source>
</evidence>
<dbReference type="RefSeq" id="WP_204805858.1">
    <property type="nucleotide sequence ID" value="NZ_JACSNX010000048.1"/>
</dbReference>
<dbReference type="EMBL" id="JACSNX010000048">
    <property type="protein sequence ID" value="MBM6852522.1"/>
    <property type="molecule type" value="Genomic_DNA"/>
</dbReference>